<feature type="region of interest" description="Disordered" evidence="1">
    <location>
        <begin position="64"/>
        <end position="96"/>
    </location>
</feature>
<evidence type="ECO:0000259" key="2">
    <source>
        <dbReference type="Pfam" id="PF12728"/>
    </source>
</evidence>
<dbReference type="SUPFAM" id="SSF46955">
    <property type="entry name" value="Putative DNA-binding domain"/>
    <property type="match status" value="1"/>
</dbReference>
<name>T0Z8M1_9ZZZZ</name>
<dbReference type="EMBL" id="AUZZ01011466">
    <property type="protein sequence ID" value="EQD26105.1"/>
    <property type="molecule type" value="Genomic_DNA"/>
</dbReference>
<reference evidence="3" key="2">
    <citation type="journal article" date="2014" name="ISME J.">
        <title>Microbial stratification in low pH oxic and suboxic macroscopic growths along an acid mine drainage.</title>
        <authorList>
            <person name="Mendez-Garcia C."/>
            <person name="Mesa V."/>
            <person name="Sprenger R.R."/>
            <person name="Richter M."/>
            <person name="Diez M.S."/>
            <person name="Solano J."/>
            <person name="Bargiela R."/>
            <person name="Golyshina O.V."/>
            <person name="Manteca A."/>
            <person name="Ramos J.L."/>
            <person name="Gallego J.R."/>
            <person name="Llorente I."/>
            <person name="Martins Dos Santos V.A."/>
            <person name="Jensen O.N."/>
            <person name="Pelaez A.I."/>
            <person name="Sanchez J."/>
            <person name="Ferrer M."/>
        </authorList>
    </citation>
    <scope>NUCLEOTIDE SEQUENCE</scope>
</reference>
<protein>
    <submittedName>
        <fullName evidence="3">Prophage CP4-57 regulatory</fullName>
    </submittedName>
</protein>
<reference evidence="3" key="1">
    <citation type="submission" date="2013-08" db="EMBL/GenBank/DDBJ databases">
        <authorList>
            <person name="Mendez C."/>
            <person name="Richter M."/>
            <person name="Ferrer M."/>
            <person name="Sanchez J."/>
        </authorList>
    </citation>
    <scope>NUCLEOTIDE SEQUENCE</scope>
</reference>
<evidence type="ECO:0000313" key="3">
    <source>
        <dbReference type="EMBL" id="EQD26105.1"/>
    </source>
</evidence>
<dbReference type="InterPro" id="IPR041657">
    <property type="entry name" value="HTH_17"/>
</dbReference>
<dbReference type="InterPro" id="IPR009061">
    <property type="entry name" value="DNA-bd_dom_put_sf"/>
</dbReference>
<evidence type="ECO:0000256" key="1">
    <source>
        <dbReference type="SAM" id="MobiDB-lite"/>
    </source>
</evidence>
<proteinExistence type="predicted"/>
<gene>
    <name evidence="4" type="ORF">B1B_02637</name>
    <name evidence="3" type="ORF">B2A_15773</name>
</gene>
<accession>T0Z8M1</accession>
<sequence length="96" mass="10703">MLSMQLLTIDQIAERLGFSPVTIAHWAYGHRRAPENFPAPIHIGRQLRFVAADIDAWISALRGVTDSVSESPRRRGRARKSMPRNGYEGPFSATGN</sequence>
<dbReference type="AlphaFoldDB" id="T0Z8M1"/>
<evidence type="ECO:0000313" key="4">
    <source>
        <dbReference type="EMBL" id="EQD74494.1"/>
    </source>
</evidence>
<organism evidence="3">
    <name type="scientific">mine drainage metagenome</name>
    <dbReference type="NCBI Taxonomy" id="410659"/>
    <lineage>
        <taxon>unclassified sequences</taxon>
        <taxon>metagenomes</taxon>
        <taxon>ecological metagenomes</taxon>
    </lineage>
</organism>
<comment type="caution">
    <text evidence="3">The sequence shown here is derived from an EMBL/GenBank/DDBJ whole genome shotgun (WGS) entry which is preliminary data.</text>
</comment>
<dbReference type="EMBL" id="AUZY01001580">
    <property type="protein sequence ID" value="EQD74494.1"/>
    <property type="molecule type" value="Genomic_DNA"/>
</dbReference>
<dbReference type="Pfam" id="PF12728">
    <property type="entry name" value="HTH_17"/>
    <property type="match status" value="1"/>
</dbReference>
<feature type="domain" description="Helix-turn-helix" evidence="2">
    <location>
        <begin position="6"/>
        <end position="60"/>
    </location>
</feature>